<organism evidence="2 3">
    <name type="scientific">Arboricoccus pini</name>
    <dbReference type="NCBI Taxonomy" id="1963835"/>
    <lineage>
        <taxon>Bacteria</taxon>
        <taxon>Pseudomonadati</taxon>
        <taxon>Pseudomonadota</taxon>
        <taxon>Alphaproteobacteria</taxon>
        <taxon>Geminicoccales</taxon>
        <taxon>Geminicoccaceae</taxon>
        <taxon>Arboricoccus</taxon>
    </lineage>
</organism>
<gene>
    <name evidence="2" type="ORF">SAMN07250955_101119</name>
</gene>
<feature type="chain" id="PRO_5013210933" description="DUF5666 domain-containing protein" evidence="1">
    <location>
        <begin position="24"/>
        <end position="202"/>
    </location>
</feature>
<evidence type="ECO:0000313" key="2">
    <source>
        <dbReference type="EMBL" id="SNB51656.1"/>
    </source>
</evidence>
<dbReference type="AlphaFoldDB" id="A0A212PXA8"/>
<name>A0A212PXA8_9PROT</name>
<accession>A0A212PXA8</accession>
<dbReference type="RefSeq" id="WP_133063804.1">
    <property type="nucleotide sequence ID" value="NZ_FYEH01000001.1"/>
</dbReference>
<evidence type="ECO:0008006" key="4">
    <source>
        <dbReference type="Google" id="ProtNLM"/>
    </source>
</evidence>
<evidence type="ECO:0000256" key="1">
    <source>
        <dbReference type="SAM" id="SignalP"/>
    </source>
</evidence>
<feature type="signal peptide" evidence="1">
    <location>
        <begin position="1"/>
        <end position="23"/>
    </location>
</feature>
<reference evidence="2 3" key="1">
    <citation type="submission" date="2017-06" db="EMBL/GenBank/DDBJ databases">
        <authorList>
            <person name="Kim H.J."/>
            <person name="Triplett B.A."/>
        </authorList>
    </citation>
    <scope>NUCLEOTIDE SEQUENCE [LARGE SCALE GENOMIC DNA]</scope>
    <source>
        <strain evidence="2 3">B29T1</strain>
    </source>
</reference>
<keyword evidence="3" id="KW-1185">Reference proteome</keyword>
<evidence type="ECO:0000313" key="3">
    <source>
        <dbReference type="Proteomes" id="UP000197065"/>
    </source>
</evidence>
<dbReference type="Proteomes" id="UP000197065">
    <property type="component" value="Unassembled WGS sequence"/>
</dbReference>
<dbReference type="OrthoDB" id="9799947at2"/>
<sequence length="202" mass="20747">MKRRHSLLMGLILCLTASATAIAAPPPVRLRGTIEDVSTASLTIAARDGSHPVVAIDPSTSINTLVRADLADIKSGDFIGTAAMPGNGNELRAMEVVIFPEAARGTGEGHYDWDLAPGSSMTNATVQAAVQGVDGRSLKLAYKGGETTVNVPPGVPIVRPVPASTADLVAGAAVFVVAERSAEGAFKARRIVVEKGGVVPPM</sequence>
<protein>
    <recommendedName>
        <fullName evidence="4">DUF5666 domain-containing protein</fullName>
    </recommendedName>
</protein>
<dbReference type="EMBL" id="FYEH01000001">
    <property type="protein sequence ID" value="SNB51656.1"/>
    <property type="molecule type" value="Genomic_DNA"/>
</dbReference>
<proteinExistence type="predicted"/>
<keyword evidence="1" id="KW-0732">Signal</keyword>